<keyword evidence="2" id="KW-1185">Reference proteome</keyword>
<sequence>MEITNTPPADLQQVRVTADGSKASIRIDGTDYSRVVSGYTIHQQAGKTADLVLQFAQGMTSPDFDGHARVAVGVPYEPGPAAAHFLSVIDPGLLEKAALARPDMDGGPHGFTKAVLAQLQQWARGEFDEAQETS</sequence>
<dbReference type="AlphaFoldDB" id="A0A5R9EBE1"/>
<dbReference type="Proteomes" id="UP000305921">
    <property type="component" value="Unassembled WGS sequence"/>
</dbReference>
<dbReference type="OrthoDB" id="3871011at2"/>
<reference evidence="1 2" key="1">
    <citation type="submission" date="2019-05" db="EMBL/GenBank/DDBJ databases">
        <title>Streptomyces marianii sp. nov., a novel marine actinomycete from southern coast of India.</title>
        <authorList>
            <person name="Iniyan A.M."/>
            <person name="Wink J."/>
            <person name="Ramprasad E."/>
            <person name="Ramana C.V."/>
            <person name="Bunk B."/>
            <person name="Sproer C."/>
            <person name="Joseph F.-J.R.S."/>
            <person name="Vincent S.G.P."/>
        </authorList>
    </citation>
    <scope>NUCLEOTIDE SEQUENCE [LARGE SCALE GENOMIC DNA]</scope>
    <source>
        <strain evidence="1 2">ICN19</strain>
    </source>
</reference>
<comment type="caution">
    <text evidence="1">The sequence shown here is derived from an EMBL/GenBank/DDBJ whole genome shotgun (WGS) entry which is preliminary data.</text>
</comment>
<organism evidence="1 2">
    <name type="scientific">Streptomyces marianii</name>
    <dbReference type="NCBI Taxonomy" id="1817406"/>
    <lineage>
        <taxon>Bacteria</taxon>
        <taxon>Bacillati</taxon>
        <taxon>Actinomycetota</taxon>
        <taxon>Actinomycetes</taxon>
        <taxon>Kitasatosporales</taxon>
        <taxon>Streptomycetaceae</taxon>
        <taxon>Streptomyces</taxon>
    </lineage>
</organism>
<accession>A0A5R9EBE1</accession>
<evidence type="ECO:0000313" key="1">
    <source>
        <dbReference type="EMBL" id="TLQ46072.1"/>
    </source>
</evidence>
<proteinExistence type="predicted"/>
<name>A0A5R9EBE1_9ACTN</name>
<evidence type="ECO:0000313" key="2">
    <source>
        <dbReference type="Proteomes" id="UP000305921"/>
    </source>
</evidence>
<gene>
    <name evidence="1" type="ORF">FEF34_26515</name>
</gene>
<dbReference type="EMBL" id="VAWE01000001">
    <property type="protein sequence ID" value="TLQ46072.1"/>
    <property type="molecule type" value="Genomic_DNA"/>
</dbReference>
<protein>
    <submittedName>
        <fullName evidence="1">Uncharacterized protein</fullName>
    </submittedName>
</protein>
<dbReference type="RefSeq" id="WP_138055388.1">
    <property type="nucleotide sequence ID" value="NZ_VAWE01000001.1"/>
</dbReference>